<evidence type="ECO:0000313" key="2">
    <source>
        <dbReference type="EMBL" id="BCI60813.1"/>
    </source>
</evidence>
<dbReference type="InterPro" id="IPR016040">
    <property type="entry name" value="NAD(P)-bd_dom"/>
</dbReference>
<dbReference type="AlphaFoldDB" id="A0A7I8D6H5"/>
<dbReference type="GO" id="GO:0042602">
    <property type="term" value="F:riboflavin reductase (NADPH) activity"/>
    <property type="evidence" value="ECO:0007669"/>
    <property type="project" value="TreeGrafter"/>
</dbReference>
<reference evidence="3" key="1">
    <citation type="submission" date="2020-07" db="EMBL/GenBank/DDBJ databases">
        <title>Complete genome sequencing of Clostridia bacterium strain 12CBH8.</title>
        <authorList>
            <person name="Sakamoto M."/>
            <person name="Murakami T."/>
            <person name="Mori H."/>
        </authorList>
    </citation>
    <scope>NUCLEOTIDE SEQUENCE [LARGE SCALE GENOMIC DNA]</scope>
    <source>
        <strain evidence="3">12CBH8</strain>
    </source>
</reference>
<dbReference type="Pfam" id="PF13460">
    <property type="entry name" value="NAD_binding_10"/>
    <property type="match status" value="1"/>
</dbReference>
<evidence type="ECO:0000259" key="1">
    <source>
        <dbReference type="Pfam" id="PF13460"/>
    </source>
</evidence>
<name>A0A7I8D6H5_9FIRM</name>
<proteinExistence type="predicted"/>
<dbReference type="EMBL" id="AP023321">
    <property type="protein sequence ID" value="BCI60813.1"/>
    <property type="molecule type" value="Genomic_DNA"/>
</dbReference>
<dbReference type="Gene3D" id="3.40.50.720">
    <property type="entry name" value="NAD(P)-binding Rossmann-like Domain"/>
    <property type="match status" value="1"/>
</dbReference>
<feature type="domain" description="NAD(P)-binding" evidence="1">
    <location>
        <begin position="8"/>
        <end position="187"/>
    </location>
</feature>
<dbReference type="RefSeq" id="WP_215532906.1">
    <property type="nucleotide sequence ID" value="NZ_AP023321.1"/>
</dbReference>
<dbReference type="SUPFAM" id="SSF51735">
    <property type="entry name" value="NAD(P)-binding Rossmann-fold domains"/>
    <property type="match status" value="1"/>
</dbReference>
<dbReference type="InterPro" id="IPR051606">
    <property type="entry name" value="Polyketide_Oxido-like"/>
</dbReference>
<evidence type="ECO:0000313" key="3">
    <source>
        <dbReference type="Proteomes" id="UP000593890"/>
    </source>
</evidence>
<dbReference type="PANTHER" id="PTHR43355">
    <property type="entry name" value="FLAVIN REDUCTASE (NADPH)"/>
    <property type="match status" value="1"/>
</dbReference>
<organism evidence="2 3">
    <name type="scientific">Solibaculum mannosilyticum</name>
    <dbReference type="NCBI Taxonomy" id="2780922"/>
    <lineage>
        <taxon>Bacteria</taxon>
        <taxon>Bacillati</taxon>
        <taxon>Bacillota</taxon>
        <taxon>Clostridia</taxon>
        <taxon>Eubacteriales</taxon>
        <taxon>Oscillospiraceae</taxon>
        <taxon>Solibaculum</taxon>
    </lineage>
</organism>
<dbReference type="PANTHER" id="PTHR43355:SF2">
    <property type="entry name" value="FLAVIN REDUCTASE (NADPH)"/>
    <property type="match status" value="1"/>
</dbReference>
<dbReference type="KEGG" id="sman:C12CBH8_14520"/>
<sequence>MKNILILGATGTFGMALTQRLMQEDENRLTLFSRHASSTYTDHENISVIDGDALSLSDLKAAMKGTEVVYCTISGDRLPQIAENLVSAMTEIGISRLLFMGAVGIYNEIPDELDGEDNLDNEPAQIPNRKAVDIIEASSLNYTILRPGHLREGAENDFVLTVKGEPAKGYITTIPSLVNFAVQLIQDETLYSRESICITKDIGKEA</sequence>
<dbReference type="GO" id="GO:0004074">
    <property type="term" value="F:biliverdin reductase [NAD(P)H] activity"/>
    <property type="evidence" value="ECO:0007669"/>
    <property type="project" value="TreeGrafter"/>
</dbReference>
<accession>A0A7I8D6H5</accession>
<keyword evidence="3" id="KW-1185">Reference proteome</keyword>
<dbReference type="Proteomes" id="UP000593890">
    <property type="component" value="Chromosome"/>
</dbReference>
<protein>
    <submittedName>
        <fullName evidence="2">NAD(P)-dependent oxidoreductase</fullName>
    </submittedName>
</protein>
<gene>
    <name evidence="2" type="ORF">C12CBH8_14520</name>
</gene>
<dbReference type="InterPro" id="IPR036291">
    <property type="entry name" value="NAD(P)-bd_dom_sf"/>
</dbReference>